<reference evidence="1 2" key="1">
    <citation type="journal article" date="2021" name="Front. Genet.">
        <title>Chromosome-Level Genome Assembly Reveals Significant Gene Expansion in the Toll and IMD Signaling Pathways of Dendrolimus kikuchii.</title>
        <authorList>
            <person name="Zhou J."/>
            <person name="Wu P."/>
            <person name="Xiong Z."/>
            <person name="Liu N."/>
            <person name="Zhao N."/>
            <person name="Ji M."/>
            <person name="Qiu Y."/>
            <person name="Yang B."/>
        </authorList>
    </citation>
    <scope>NUCLEOTIDE SEQUENCE [LARGE SCALE GENOMIC DNA]</scope>
    <source>
        <strain evidence="1">Ann1</strain>
    </source>
</reference>
<sequence>MDNKPQFVSTFIELYRTFPCLWKVKDDSYHNKRLKDDAYNKLLAYYQITIPSATIDTVKRKINNLKSTFRKELKKVSKYEFILFYDSFWIITSQIGFVAVGCTSLSLHR</sequence>
<accession>A0ACC1D0G7</accession>
<protein>
    <submittedName>
        <fullName evidence="1">Uncharacterized protein</fullName>
    </submittedName>
</protein>
<evidence type="ECO:0000313" key="1">
    <source>
        <dbReference type="EMBL" id="KAJ0177464.1"/>
    </source>
</evidence>
<keyword evidence="2" id="KW-1185">Reference proteome</keyword>
<dbReference type="EMBL" id="CM034398">
    <property type="protein sequence ID" value="KAJ0177464.1"/>
    <property type="molecule type" value="Genomic_DNA"/>
</dbReference>
<gene>
    <name evidence="1" type="ORF">K1T71_007473</name>
</gene>
<proteinExistence type="predicted"/>
<evidence type="ECO:0000313" key="2">
    <source>
        <dbReference type="Proteomes" id="UP000824533"/>
    </source>
</evidence>
<organism evidence="1 2">
    <name type="scientific">Dendrolimus kikuchii</name>
    <dbReference type="NCBI Taxonomy" id="765133"/>
    <lineage>
        <taxon>Eukaryota</taxon>
        <taxon>Metazoa</taxon>
        <taxon>Ecdysozoa</taxon>
        <taxon>Arthropoda</taxon>
        <taxon>Hexapoda</taxon>
        <taxon>Insecta</taxon>
        <taxon>Pterygota</taxon>
        <taxon>Neoptera</taxon>
        <taxon>Endopterygota</taxon>
        <taxon>Lepidoptera</taxon>
        <taxon>Glossata</taxon>
        <taxon>Ditrysia</taxon>
        <taxon>Bombycoidea</taxon>
        <taxon>Lasiocampidae</taxon>
        <taxon>Dendrolimus</taxon>
    </lineage>
</organism>
<comment type="caution">
    <text evidence="1">The sequence shown here is derived from an EMBL/GenBank/DDBJ whole genome shotgun (WGS) entry which is preliminary data.</text>
</comment>
<name>A0ACC1D0G7_9NEOP</name>
<dbReference type="Proteomes" id="UP000824533">
    <property type="component" value="Linkage Group LG12"/>
</dbReference>